<feature type="domain" description="Tn3 transposase DDE" evidence="1">
    <location>
        <begin position="426"/>
        <end position="816"/>
    </location>
</feature>
<dbReference type="Proteomes" id="UP001291687">
    <property type="component" value="Unassembled WGS sequence"/>
</dbReference>
<dbReference type="InterPro" id="IPR002513">
    <property type="entry name" value="Tn3_Tnp_DDE_dom"/>
</dbReference>
<comment type="caution">
    <text evidence="2">The sequence shown here is derived from an EMBL/GenBank/DDBJ whole genome shotgun (WGS) entry which is preliminary data.</text>
</comment>
<dbReference type="Pfam" id="PF01526">
    <property type="entry name" value="DDE_Tnp_Tn3"/>
    <property type="match status" value="1"/>
</dbReference>
<organism evidence="2 3">
    <name type="scientific">Candidatus Megaera venefica</name>
    <dbReference type="NCBI Taxonomy" id="2055910"/>
    <lineage>
        <taxon>Bacteria</taxon>
        <taxon>Pseudomonadati</taxon>
        <taxon>Pseudomonadota</taxon>
        <taxon>Alphaproteobacteria</taxon>
        <taxon>Rickettsiales</taxon>
        <taxon>Rickettsiaceae</taxon>
        <taxon>Candidatus Megaera</taxon>
    </lineage>
</organism>
<sequence>MTQSGSTVNLSTLKIEPKNFKYLELKAECTKSLTYSEYYKLSKQLIDKLEISPKCIRYYAGIADEYNIYRLEKLSRSLRKLCLLCYINQRYKEIINNLITSFIYYNNNFIQEANEYANQQLLLHTIHYNNNLPKVSSLLRFMGEDAEQIDHTNFWKSAYNILPKTQYLPTADYIAGQSFDFESAKWEFYVNKAKRIKGNLRMLFRSIEFCSIKKDDDLMQAISFLKDVFDKDLPLSKVATDKFPDKFIPKNIRKYLHIAKNDSTAKSESTKQARTNSDKATKINAYHPDKYEFYLYQSIAKEIDKGNIFCNESIKYKSLSADLVSDKVWQNKDELLQKLNYPNIAVNIEQRLNELEVKLHTKILEVNRKIASKENSHIKIKESKTKDDKVDKDGKTQHKWHLINTTIEEKDDNFFAGVPNINISKLLYFINEQTNFCEAFDHIKPRYSKQKADYEGIIACIVANGFSFGTYRMSRSCDISYSTLSNIEKNFLSLENLREANDIISNKIASLKVFNSWNILPDKLLAAVDGQKFETRLDTMQARYSPKYFGLKKGIVPFSMVLNHVPINCKIIGANEHESHYTYDIIYNNTSDVNPDAVSGDMHSINRVNFAVLDSISKLFMPNFSDPEEQVKSLKSMKPLVLYKDCFIKPTKLANRKLITEEWENIQRIFVSLATQESTQATIISKLSSHKRYSRIRTALWEYDSILKSIYLLDFIDDDILRSQIRKALNRVESYHQLRRAIAKVHSGKFRGQTILENEVWNQCSRLLANSIILYNAIILDKLLAECIAQGNIEGINYLNSISPVRWEHINFIGKYVFLQGKSTINIEDIIAQLQKNLKTTLYT</sequence>
<gene>
    <name evidence="2" type="ORF">Megvenef_01486</name>
</gene>
<proteinExistence type="predicted"/>
<evidence type="ECO:0000259" key="1">
    <source>
        <dbReference type="Pfam" id="PF01526"/>
    </source>
</evidence>
<dbReference type="EMBL" id="JARJFB010000156">
    <property type="protein sequence ID" value="MEA0971506.1"/>
    <property type="molecule type" value="Genomic_DNA"/>
</dbReference>
<reference evidence="2 3" key="1">
    <citation type="submission" date="2023-03" db="EMBL/GenBank/DDBJ databases">
        <title>Host association and intracellularity evolved multiple times independently in the Rickettsiales.</title>
        <authorList>
            <person name="Castelli M."/>
            <person name="Nardi T."/>
            <person name="Gammuto L."/>
            <person name="Bellinzona G."/>
            <person name="Sabaneyeva E."/>
            <person name="Potekhin A."/>
            <person name="Serra V."/>
            <person name="Petroni G."/>
            <person name="Sassera D."/>
        </authorList>
    </citation>
    <scope>NUCLEOTIDE SEQUENCE [LARGE SCALE GENOMIC DNA]</scope>
    <source>
        <strain evidence="2 3">Sr 2-6</strain>
    </source>
</reference>
<evidence type="ECO:0000313" key="2">
    <source>
        <dbReference type="EMBL" id="MEA0971506.1"/>
    </source>
</evidence>
<evidence type="ECO:0000313" key="3">
    <source>
        <dbReference type="Proteomes" id="UP001291687"/>
    </source>
</evidence>
<protein>
    <submittedName>
        <fullName evidence="2">Tn3 transposase domain protein</fullName>
    </submittedName>
</protein>
<name>A0ABU5NEA4_9RICK</name>
<keyword evidence="3" id="KW-1185">Reference proteome</keyword>
<accession>A0ABU5NEA4</accession>
<dbReference type="RefSeq" id="WP_322777413.1">
    <property type="nucleotide sequence ID" value="NZ_JARJFB010000156.1"/>
</dbReference>